<dbReference type="OrthoDB" id="147607at2"/>
<proteinExistence type="inferred from homology"/>
<feature type="chain" id="PRO_5002895118" evidence="4">
    <location>
        <begin position="35"/>
        <end position="604"/>
    </location>
</feature>
<dbReference type="InterPro" id="IPR058502">
    <property type="entry name" value="PLL-like_beta-prop"/>
</dbReference>
<evidence type="ECO:0000313" key="7">
    <source>
        <dbReference type="Proteomes" id="UP000003688"/>
    </source>
</evidence>
<dbReference type="InterPro" id="IPR002053">
    <property type="entry name" value="Glyco_hydro_25"/>
</dbReference>
<evidence type="ECO:0000259" key="5">
    <source>
        <dbReference type="Pfam" id="PF26607"/>
    </source>
</evidence>
<dbReference type="GO" id="GO:0016998">
    <property type="term" value="P:cell wall macromolecule catabolic process"/>
    <property type="evidence" value="ECO:0007669"/>
    <property type="project" value="InterPro"/>
</dbReference>
<comment type="caution">
    <text evidence="6">The sequence shown here is derived from an EMBL/GenBank/DDBJ whole genome shotgun (WGS) entry which is preliminary data.</text>
</comment>
<dbReference type="Gene3D" id="3.20.20.80">
    <property type="entry name" value="Glycosidases"/>
    <property type="match status" value="1"/>
</dbReference>
<dbReference type="AlphaFoldDB" id="B9XSL5"/>
<dbReference type="GO" id="GO:0003796">
    <property type="term" value="F:lysozyme activity"/>
    <property type="evidence" value="ECO:0007669"/>
    <property type="project" value="InterPro"/>
</dbReference>
<dbReference type="RefSeq" id="WP_007418798.1">
    <property type="nucleotide sequence ID" value="NZ_ABOX02000082.1"/>
</dbReference>
<evidence type="ECO:0000256" key="3">
    <source>
        <dbReference type="ARBA" id="ARBA00023295"/>
    </source>
</evidence>
<dbReference type="STRING" id="320771.Cflav_PD0141"/>
<reference evidence="6 7" key="1">
    <citation type="journal article" date="2011" name="J. Bacteriol.">
        <title>Genome sequence of 'Pedosphaera parvula' Ellin514, an aerobic Verrucomicrobial isolate from pasture soil.</title>
        <authorList>
            <person name="Kant R."/>
            <person name="van Passel M.W."/>
            <person name="Sangwan P."/>
            <person name="Palva A."/>
            <person name="Lucas S."/>
            <person name="Copeland A."/>
            <person name="Lapidus A."/>
            <person name="Glavina Del Rio T."/>
            <person name="Dalin E."/>
            <person name="Tice H."/>
            <person name="Bruce D."/>
            <person name="Goodwin L."/>
            <person name="Pitluck S."/>
            <person name="Chertkov O."/>
            <person name="Larimer F.W."/>
            <person name="Land M.L."/>
            <person name="Hauser L."/>
            <person name="Brettin T.S."/>
            <person name="Detter J.C."/>
            <person name="Han S."/>
            <person name="de Vos W.M."/>
            <person name="Janssen P.H."/>
            <person name="Smidt H."/>
        </authorList>
    </citation>
    <scope>NUCLEOTIDE SEQUENCE [LARGE SCALE GENOMIC DNA]</scope>
    <source>
        <strain evidence="6 7">Ellin514</strain>
    </source>
</reference>
<feature type="signal peptide" evidence="4">
    <location>
        <begin position="1"/>
        <end position="34"/>
    </location>
</feature>
<evidence type="ECO:0000256" key="1">
    <source>
        <dbReference type="ARBA" id="ARBA00010646"/>
    </source>
</evidence>
<dbReference type="CDD" id="cd22954">
    <property type="entry name" value="PLL_lectin"/>
    <property type="match status" value="1"/>
</dbReference>
<dbReference type="Proteomes" id="UP000003688">
    <property type="component" value="Unassembled WGS sequence"/>
</dbReference>
<dbReference type="GO" id="GO:0009253">
    <property type="term" value="P:peptidoglycan catabolic process"/>
    <property type="evidence" value="ECO:0007669"/>
    <property type="project" value="InterPro"/>
</dbReference>
<dbReference type="EMBL" id="ABOX02000082">
    <property type="protein sequence ID" value="EEF57175.1"/>
    <property type="molecule type" value="Genomic_DNA"/>
</dbReference>
<dbReference type="SUPFAM" id="SSF51445">
    <property type="entry name" value="(Trans)glycosidases"/>
    <property type="match status" value="1"/>
</dbReference>
<dbReference type="SUPFAM" id="SSF89372">
    <property type="entry name" value="Fucose-specific lectin"/>
    <property type="match status" value="2"/>
</dbReference>
<name>B9XSL5_PEDPL</name>
<dbReference type="Pfam" id="PF01183">
    <property type="entry name" value="Glyco_hydro_25"/>
    <property type="match status" value="1"/>
</dbReference>
<dbReference type="SMART" id="SM00641">
    <property type="entry name" value="Glyco_25"/>
    <property type="match status" value="1"/>
</dbReference>
<dbReference type="PANTHER" id="PTHR34135:SF2">
    <property type="entry name" value="LYSOZYME"/>
    <property type="match status" value="1"/>
</dbReference>
<gene>
    <name evidence="6" type="ORF">Cflav_PD0141</name>
</gene>
<feature type="domain" description="PLL-like beta propeller" evidence="5">
    <location>
        <begin position="255"/>
        <end position="596"/>
    </location>
</feature>
<evidence type="ECO:0000256" key="4">
    <source>
        <dbReference type="SAM" id="SignalP"/>
    </source>
</evidence>
<protein>
    <submittedName>
        <fullName evidence="6">Glycoside hydrolase family 25</fullName>
    </submittedName>
</protein>
<organism evidence="6 7">
    <name type="scientific">Pedosphaera parvula (strain Ellin514)</name>
    <dbReference type="NCBI Taxonomy" id="320771"/>
    <lineage>
        <taxon>Bacteria</taxon>
        <taxon>Pseudomonadati</taxon>
        <taxon>Verrucomicrobiota</taxon>
        <taxon>Pedosphaerae</taxon>
        <taxon>Pedosphaerales</taxon>
        <taxon>Pedosphaeraceae</taxon>
        <taxon>Pedosphaera</taxon>
    </lineage>
</organism>
<evidence type="ECO:0000313" key="6">
    <source>
        <dbReference type="EMBL" id="EEF57175.1"/>
    </source>
</evidence>
<sequence precursor="true">MKKSLKPVAASTPPRLALIASALGLILAPGLAQAQRPLGIDVSSYQGSGVNWSGISFGWAKATEGTYFIDGDFVINENNAKAAGTLIGAYHFARPDLDSPGAEASYFWNQAGGYIKNDGKSAMPALDFETFNGVVGAGSYSAWANAWCDAIVNNANGNGVKVRPVLYCSTCQACNFDGSVGQWIPWIANPSGESAQSGSPWGSTPCPSCGSGIWGSGAWDFWQYGGSSIDLDVFNGTTSDMIATLGIGSGGTSQTSYSAFVGPIIANSDGRLEMFGVGANSDIWHNYQSAPNSGWNGWIDMANGNSIAGPAVGRDKDGRLELFASTGSGKVWHNFQTIGGGGAWNGWGNQAGPSVTNLVALSNADGRLEVFGIGNNGDVWHEWQTAVNGAWTTSWSDITGQQIKAGMVGIANKDGRLEIFGQGQNGHVWHNWQTSPGQVFNGWADMGSASAGLNSHLAIAKNADGTLELFGVDSGGNVWHNYQTTPGGAWNGFIGFGGQSGIQPGFAVGINPDGRLEMFGVGSNGNTYHVWQDQPGSRWHSWSNLGGSSEPAITLGNNKNGELQVFVIGTGTKDVWSIYQSSPGGSWGSWFDLGGNGTKFFYGQ</sequence>
<keyword evidence="2 6" id="KW-0378">Hydrolase</keyword>
<dbReference type="PANTHER" id="PTHR34135">
    <property type="entry name" value="LYSOZYME"/>
    <property type="match status" value="1"/>
</dbReference>
<comment type="similarity">
    <text evidence="1">Belongs to the glycosyl hydrolase 25 family.</text>
</comment>
<keyword evidence="7" id="KW-1185">Reference proteome</keyword>
<dbReference type="Pfam" id="PF26607">
    <property type="entry name" value="DUF8189"/>
    <property type="match status" value="1"/>
</dbReference>
<keyword evidence="3" id="KW-0326">Glycosidase</keyword>
<dbReference type="InterPro" id="IPR018077">
    <property type="entry name" value="Glyco_hydro_fam25_subgr"/>
</dbReference>
<dbReference type="GO" id="GO:0016052">
    <property type="term" value="P:carbohydrate catabolic process"/>
    <property type="evidence" value="ECO:0007669"/>
    <property type="project" value="TreeGrafter"/>
</dbReference>
<dbReference type="Gene3D" id="2.120.10.70">
    <property type="entry name" value="Fucose-specific lectin"/>
    <property type="match status" value="1"/>
</dbReference>
<dbReference type="InterPro" id="IPR017853">
    <property type="entry name" value="GH"/>
</dbReference>
<accession>B9XSL5</accession>
<dbReference type="PROSITE" id="PS51904">
    <property type="entry name" value="GLYCOSYL_HYDROL_F25_2"/>
    <property type="match status" value="1"/>
</dbReference>
<evidence type="ECO:0000256" key="2">
    <source>
        <dbReference type="ARBA" id="ARBA00022801"/>
    </source>
</evidence>
<dbReference type="CDD" id="cd00599">
    <property type="entry name" value="GH25_muramidase"/>
    <property type="match status" value="1"/>
</dbReference>
<keyword evidence="4" id="KW-0732">Signal</keyword>